<feature type="domain" description="SPK" evidence="2">
    <location>
        <begin position="192"/>
        <end position="311"/>
    </location>
</feature>
<reference evidence="3 4" key="1">
    <citation type="submission" date="2019-12" db="EMBL/GenBank/DDBJ databases">
        <title>Chromosome-level assembly of the Caenorhabditis remanei genome.</title>
        <authorList>
            <person name="Teterina A.A."/>
            <person name="Willis J.H."/>
            <person name="Phillips P.C."/>
        </authorList>
    </citation>
    <scope>NUCLEOTIDE SEQUENCE [LARGE SCALE GENOMIC DNA]</scope>
    <source>
        <strain evidence="3 4">PX506</strain>
        <tissue evidence="3">Whole organism</tissue>
    </source>
</reference>
<dbReference type="KEGG" id="crq:GCK72_004246"/>
<accession>A0A6A5HB70</accession>
<dbReference type="InterPro" id="IPR053367">
    <property type="entry name" value="G-alpha_activating_GEF"/>
</dbReference>
<dbReference type="EMBL" id="WUAV01000002">
    <property type="protein sequence ID" value="KAF1764299.1"/>
    <property type="molecule type" value="Genomic_DNA"/>
</dbReference>
<name>A0A6A5HB70_CAERE</name>
<gene>
    <name evidence="3" type="ORF">GCK72_004246</name>
</gene>
<evidence type="ECO:0000313" key="3">
    <source>
        <dbReference type="EMBL" id="KAF1764299.1"/>
    </source>
</evidence>
<dbReference type="RefSeq" id="XP_053588756.1">
    <property type="nucleotide sequence ID" value="XM_053724562.1"/>
</dbReference>
<evidence type="ECO:0000259" key="2">
    <source>
        <dbReference type="SMART" id="SM00583"/>
    </source>
</evidence>
<feature type="domain" description="SPK" evidence="2">
    <location>
        <begin position="615"/>
        <end position="726"/>
    </location>
</feature>
<dbReference type="GeneID" id="9813576"/>
<organism evidence="3 4">
    <name type="scientific">Caenorhabditis remanei</name>
    <name type="common">Caenorhabditis vulgaris</name>
    <dbReference type="NCBI Taxonomy" id="31234"/>
    <lineage>
        <taxon>Eukaryota</taxon>
        <taxon>Metazoa</taxon>
        <taxon>Ecdysozoa</taxon>
        <taxon>Nematoda</taxon>
        <taxon>Chromadorea</taxon>
        <taxon>Rhabditida</taxon>
        <taxon>Rhabditina</taxon>
        <taxon>Rhabditomorpha</taxon>
        <taxon>Rhabditoidea</taxon>
        <taxon>Rhabditidae</taxon>
        <taxon>Peloderinae</taxon>
        <taxon>Caenorhabditis</taxon>
    </lineage>
</organism>
<feature type="compositionally biased region" description="Basic residues" evidence="1">
    <location>
        <begin position="370"/>
        <end position="379"/>
    </location>
</feature>
<dbReference type="AlphaFoldDB" id="A0A6A5HB70"/>
<feature type="region of interest" description="Disordered" evidence="1">
    <location>
        <begin position="369"/>
        <end position="391"/>
    </location>
</feature>
<proteinExistence type="predicted"/>
<dbReference type="CTD" id="9813576"/>
<dbReference type="Pfam" id="PF04435">
    <property type="entry name" value="SPK"/>
    <property type="match status" value="3"/>
</dbReference>
<dbReference type="SMART" id="SM00583">
    <property type="entry name" value="SPK"/>
    <property type="match status" value="2"/>
</dbReference>
<feature type="region of interest" description="Disordered" evidence="1">
    <location>
        <begin position="1"/>
        <end position="24"/>
    </location>
</feature>
<comment type="caution">
    <text evidence="3">The sequence shown here is derived from an EMBL/GenBank/DDBJ whole genome shotgun (WGS) entry which is preliminary data.</text>
</comment>
<feature type="region of interest" description="Disordered" evidence="1">
    <location>
        <begin position="450"/>
        <end position="500"/>
    </location>
</feature>
<dbReference type="Proteomes" id="UP000483820">
    <property type="component" value="Chromosome II"/>
</dbReference>
<evidence type="ECO:0000313" key="4">
    <source>
        <dbReference type="Proteomes" id="UP000483820"/>
    </source>
</evidence>
<dbReference type="InterPro" id="IPR006570">
    <property type="entry name" value="SPK_dom"/>
</dbReference>
<sequence>MSTQARGKSQKPSTSSKIAQFSSSDSELDESDEVAMIWQFVASRIRSPTGKLCLFRDTNNTWLDFKKLYKAPKNFKYYQQKFDQSIVPLLETAPFGDHQKLDLFYALGTPITRSFLNKVKIPYKVECDANWYVVKYTNMGDLEPEQWYTKASSQMTYHNDSYRKSAQKSINSINSVEKRVEKPPDLTQLELQMWHYLDVIIRKSSRNGLEAEKYTVTPETWIEFISNLELKRNSAQEIHNRYRLKLAPNLHLTSFDLKKKMELYWALSIVVDKTFLAKLHTMYDLTMDRKGFILVYSIKRTPEESDDSLEGVIVEDVKAEELSQDSMDMEQLYMDYGNEGTMGTMGTKRARSTMDDPPVESTMSTINVSKRARSTKKPIRYRDDSMDDSMDELSHRGTISTMGTLNASKRGKKSVNFMEDSMDDLMGTTPTMGTKRARSTKKPIRYLDDSMDESLDDPYESPARRAMSTMRTPPAISNTASKNDSKRAQSTKKSLSFLDDSIDDSMDNPIVRSTMSNDSKRARSTKKTISYLDDSMDDPSMDTMASRYDSKRAQSTVSFMDDTMDERRARSTKKPINYVDDSMDDVYEGVKCEVDELPKPRNPSKKVIGRFSEEEIKEMWNFVKDKTRDPVTMEIQKYHVDRWTWEEFRRIGGKQRRLGDSYEKFFDTNLAPNLHLNHFDMHSKIETYWSLELPVEQNFIEKIDTHYNTIITEDGILQSYSEKTDDEKRNWWPSPVIIWKYILDKSKNGRGELVPGLVDVASFEFRKDFNEKFSVDKDWEEIRNQ</sequence>
<evidence type="ECO:0000256" key="1">
    <source>
        <dbReference type="SAM" id="MobiDB-lite"/>
    </source>
</evidence>
<protein>
    <recommendedName>
        <fullName evidence="2">SPK domain-containing protein</fullName>
    </recommendedName>
</protein>
<feature type="compositionally biased region" description="Acidic residues" evidence="1">
    <location>
        <begin position="450"/>
        <end position="459"/>
    </location>
</feature>
<feature type="compositionally biased region" description="Polar residues" evidence="1">
    <location>
        <begin position="469"/>
        <end position="482"/>
    </location>
</feature>
<dbReference type="PANTHER" id="PTHR38627:SF1">
    <property type="entry name" value="G-PROTEIN ALPHA SUBUNIT ACTIVATING PROTEIN GBAS-1-RELATED"/>
    <property type="match status" value="1"/>
</dbReference>
<dbReference type="PANTHER" id="PTHR38627">
    <property type="entry name" value="GA BINDING AND ACTIVATING AND SPK (SPK) DOMAIN CONTAINING-RELATED"/>
    <property type="match status" value="1"/>
</dbReference>
<feature type="compositionally biased region" description="Polar residues" evidence="1">
    <location>
        <begin position="1"/>
        <end position="21"/>
    </location>
</feature>